<name>A0A9N8WBL0_9GLOM</name>
<dbReference type="OrthoDB" id="10490110at2759"/>
<gene>
    <name evidence="1" type="ORF">CPELLU_LOCUS1661</name>
</gene>
<reference evidence="1" key="1">
    <citation type="submission" date="2021-06" db="EMBL/GenBank/DDBJ databases">
        <authorList>
            <person name="Kallberg Y."/>
            <person name="Tangrot J."/>
            <person name="Rosling A."/>
        </authorList>
    </citation>
    <scope>NUCLEOTIDE SEQUENCE</scope>
    <source>
        <strain evidence="1">FL966</strain>
    </source>
</reference>
<evidence type="ECO:0000313" key="2">
    <source>
        <dbReference type="Proteomes" id="UP000789759"/>
    </source>
</evidence>
<dbReference type="AlphaFoldDB" id="A0A9N8WBL0"/>
<accession>A0A9N8WBL0</accession>
<dbReference type="Proteomes" id="UP000789759">
    <property type="component" value="Unassembled WGS sequence"/>
</dbReference>
<proteinExistence type="predicted"/>
<protein>
    <submittedName>
        <fullName evidence="1">25211_t:CDS:1</fullName>
    </submittedName>
</protein>
<keyword evidence="2" id="KW-1185">Reference proteome</keyword>
<sequence length="77" mass="9273">MYKKLITTEIKKKEILQDLLTKEYEEITNLFNYYFDKKKKPVIIYNIETLSKDQKERIKSIQNKNPNLFVKSISELG</sequence>
<dbReference type="EMBL" id="CAJVQA010000645">
    <property type="protein sequence ID" value="CAG8484106.1"/>
    <property type="molecule type" value="Genomic_DNA"/>
</dbReference>
<organism evidence="1 2">
    <name type="scientific">Cetraspora pellucida</name>
    <dbReference type="NCBI Taxonomy" id="1433469"/>
    <lineage>
        <taxon>Eukaryota</taxon>
        <taxon>Fungi</taxon>
        <taxon>Fungi incertae sedis</taxon>
        <taxon>Mucoromycota</taxon>
        <taxon>Glomeromycotina</taxon>
        <taxon>Glomeromycetes</taxon>
        <taxon>Diversisporales</taxon>
        <taxon>Gigasporaceae</taxon>
        <taxon>Cetraspora</taxon>
    </lineage>
</organism>
<evidence type="ECO:0000313" key="1">
    <source>
        <dbReference type="EMBL" id="CAG8484106.1"/>
    </source>
</evidence>
<comment type="caution">
    <text evidence="1">The sequence shown here is derived from an EMBL/GenBank/DDBJ whole genome shotgun (WGS) entry which is preliminary data.</text>
</comment>